<dbReference type="EMBL" id="CP054139">
    <property type="protein sequence ID" value="QKJ28688.1"/>
    <property type="molecule type" value="Genomic_DNA"/>
</dbReference>
<dbReference type="RefSeq" id="WP_173413388.1">
    <property type="nucleotide sequence ID" value="NZ_CP054139.1"/>
</dbReference>
<keyword evidence="1" id="KW-0802">TPR repeat</keyword>
<feature type="transmembrane region" description="Helical" evidence="2">
    <location>
        <begin position="124"/>
        <end position="153"/>
    </location>
</feature>
<dbReference type="PROSITE" id="PS50005">
    <property type="entry name" value="TPR"/>
    <property type="match status" value="1"/>
</dbReference>
<dbReference type="Proteomes" id="UP000505355">
    <property type="component" value="Chromosome"/>
</dbReference>
<proteinExistence type="predicted"/>
<evidence type="ECO:0000256" key="2">
    <source>
        <dbReference type="SAM" id="Phobius"/>
    </source>
</evidence>
<keyword evidence="2" id="KW-0812">Transmembrane</keyword>
<keyword evidence="2" id="KW-1133">Transmembrane helix</keyword>
<evidence type="ECO:0000256" key="1">
    <source>
        <dbReference type="PROSITE-ProRule" id="PRU00339"/>
    </source>
</evidence>
<evidence type="ECO:0000313" key="3">
    <source>
        <dbReference type="EMBL" id="QKJ28688.1"/>
    </source>
</evidence>
<dbReference type="Gene3D" id="2.30.30.40">
    <property type="entry name" value="SH3 Domains"/>
    <property type="match status" value="1"/>
</dbReference>
<organism evidence="3 4">
    <name type="scientific">Mucilaginibacter mali</name>
    <dbReference type="NCBI Taxonomy" id="2740462"/>
    <lineage>
        <taxon>Bacteria</taxon>
        <taxon>Pseudomonadati</taxon>
        <taxon>Bacteroidota</taxon>
        <taxon>Sphingobacteriia</taxon>
        <taxon>Sphingobacteriales</taxon>
        <taxon>Sphingobacteriaceae</taxon>
        <taxon>Mucilaginibacter</taxon>
    </lineage>
</organism>
<sequence>MKYNRVIGLLICIAVPLLSFGADVKGLFSKGNQLYAKGQYKEAADTYGQIINSGYESAAVYFNMGNACYKNDEIPSAILYYEKAHKLSPGDEDINFNIRLTNLKTTDKIDEAPEFFLAKWWRGFILALPLGTLAVLSIICGLLASGILIWYLFTRSVTIKKVSFYVSIVLYIIGAIFIFMSNRQAAYFDNHRQAIIFKGTVTVKSAPASASKPLFVIHEGTKVDMLEHTSGQIKIRLANGSEGWIGEGDVKEI</sequence>
<dbReference type="InterPro" id="IPR011990">
    <property type="entry name" value="TPR-like_helical_dom_sf"/>
</dbReference>
<accession>A0A7D4PS33</accession>
<dbReference type="SUPFAM" id="SSF48452">
    <property type="entry name" value="TPR-like"/>
    <property type="match status" value="1"/>
</dbReference>
<name>A0A7D4PS33_9SPHI</name>
<dbReference type="SMART" id="SM00028">
    <property type="entry name" value="TPR"/>
    <property type="match status" value="2"/>
</dbReference>
<feature type="transmembrane region" description="Helical" evidence="2">
    <location>
        <begin position="162"/>
        <end position="180"/>
    </location>
</feature>
<keyword evidence="4" id="KW-1185">Reference proteome</keyword>
<feature type="repeat" description="TPR" evidence="1">
    <location>
        <begin position="58"/>
        <end position="91"/>
    </location>
</feature>
<dbReference type="KEGG" id="mmab:HQ865_02580"/>
<gene>
    <name evidence="3" type="ORF">HQ865_02580</name>
</gene>
<reference evidence="3 4" key="1">
    <citation type="submission" date="2020-05" db="EMBL/GenBank/DDBJ databases">
        <title>Mucilaginibacter mali sp. nov.</title>
        <authorList>
            <person name="Kim H.S."/>
            <person name="Lee K.C."/>
            <person name="Suh M.K."/>
            <person name="Kim J.-S."/>
            <person name="Han K.-I."/>
            <person name="Eom M.K."/>
            <person name="Shin Y.K."/>
            <person name="Lee J.-S."/>
        </authorList>
    </citation>
    <scope>NUCLEOTIDE SEQUENCE [LARGE SCALE GENOMIC DNA]</scope>
    <source>
        <strain evidence="3 4">G2-14</strain>
    </source>
</reference>
<evidence type="ECO:0000313" key="4">
    <source>
        <dbReference type="Proteomes" id="UP000505355"/>
    </source>
</evidence>
<keyword evidence="2" id="KW-0472">Membrane</keyword>
<dbReference type="Gene3D" id="1.25.40.10">
    <property type="entry name" value="Tetratricopeptide repeat domain"/>
    <property type="match status" value="1"/>
</dbReference>
<dbReference type="InterPro" id="IPR019734">
    <property type="entry name" value="TPR_rpt"/>
</dbReference>
<dbReference type="AlphaFoldDB" id="A0A7D4PS33"/>
<protein>
    <submittedName>
        <fullName evidence="3">Tetratricopeptide repeat protein</fullName>
    </submittedName>
</protein>
<dbReference type="Pfam" id="PF00515">
    <property type="entry name" value="TPR_1"/>
    <property type="match status" value="1"/>
</dbReference>